<keyword evidence="5 11" id="KW-0545">Nucleotide biosynthesis</keyword>
<evidence type="ECO:0000313" key="13">
    <source>
        <dbReference type="EMBL" id="HDQ99534.1"/>
    </source>
</evidence>
<evidence type="ECO:0000256" key="5">
    <source>
        <dbReference type="ARBA" id="ARBA00022727"/>
    </source>
</evidence>
<sequence length="206" mass="23125">MLTFEGVEGSGKSTQVERLAVHLRGLGLSVLVSREPGGTDIGERIRAVLLDPDAAAMDGRTELFLYLASRNQHVREKLMPALRAGTVIILDRFSESSLAYQGGGRELGERVVSRLNKLATAGLRPDLTILVDLPVEVGRRRKEGSRLDRLERERVEFHQRVRDSYIRLARRAPKRIRIVDGTRPAEESQVEVRRLATEVLKRKGLI</sequence>
<dbReference type="FunFam" id="3.40.50.300:FF:000225">
    <property type="entry name" value="Thymidylate kinase"/>
    <property type="match status" value="1"/>
</dbReference>
<dbReference type="SUPFAM" id="SSF52540">
    <property type="entry name" value="P-loop containing nucleoside triphosphate hydrolases"/>
    <property type="match status" value="1"/>
</dbReference>
<accession>A0A7V0T5F7</accession>
<dbReference type="Proteomes" id="UP000885672">
    <property type="component" value="Unassembled WGS sequence"/>
</dbReference>
<protein>
    <recommendedName>
        <fullName evidence="3 11">Thymidylate kinase</fullName>
        <ecNumber evidence="2 11">2.7.4.9</ecNumber>
    </recommendedName>
    <alternativeName>
        <fullName evidence="11">dTMP kinase</fullName>
    </alternativeName>
</protein>
<evidence type="ECO:0000256" key="10">
    <source>
        <dbReference type="ARBA" id="ARBA00057735"/>
    </source>
</evidence>
<evidence type="ECO:0000256" key="6">
    <source>
        <dbReference type="ARBA" id="ARBA00022741"/>
    </source>
</evidence>
<keyword evidence="7 11" id="KW-0418">Kinase</keyword>
<dbReference type="AlphaFoldDB" id="A0A7V0T5F7"/>
<name>A0A7V0T5F7_UNCW3</name>
<dbReference type="EC" id="2.7.4.9" evidence="2 11"/>
<dbReference type="GO" id="GO:0006227">
    <property type="term" value="P:dUDP biosynthetic process"/>
    <property type="evidence" value="ECO:0007669"/>
    <property type="project" value="TreeGrafter"/>
</dbReference>
<dbReference type="GO" id="GO:0006235">
    <property type="term" value="P:dTTP biosynthetic process"/>
    <property type="evidence" value="ECO:0007669"/>
    <property type="project" value="UniProtKB-UniRule"/>
</dbReference>
<dbReference type="InterPro" id="IPR027417">
    <property type="entry name" value="P-loop_NTPase"/>
</dbReference>
<feature type="domain" description="Thymidylate kinase-like" evidence="12">
    <location>
        <begin position="4"/>
        <end position="190"/>
    </location>
</feature>
<dbReference type="Gene3D" id="3.40.50.300">
    <property type="entry name" value="P-loop containing nucleotide triphosphate hydrolases"/>
    <property type="match status" value="1"/>
</dbReference>
<dbReference type="PANTHER" id="PTHR10344">
    <property type="entry name" value="THYMIDYLATE KINASE"/>
    <property type="match status" value="1"/>
</dbReference>
<dbReference type="HAMAP" id="MF_00165">
    <property type="entry name" value="Thymidylate_kinase"/>
    <property type="match status" value="1"/>
</dbReference>
<evidence type="ECO:0000256" key="2">
    <source>
        <dbReference type="ARBA" id="ARBA00012980"/>
    </source>
</evidence>
<comment type="function">
    <text evidence="10 11">Phosphorylation of dTMP to form dTDP in both de novo and salvage pathways of dTTP synthesis.</text>
</comment>
<comment type="similarity">
    <text evidence="1 11">Belongs to the thymidylate kinase family.</text>
</comment>
<keyword evidence="6 11" id="KW-0547">Nucleotide-binding</keyword>
<dbReference type="GO" id="GO:0004798">
    <property type="term" value="F:dTMP kinase activity"/>
    <property type="evidence" value="ECO:0007669"/>
    <property type="project" value="UniProtKB-UniRule"/>
</dbReference>
<dbReference type="InterPro" id="IPR039430">
    <property type="entry name" value="Thymidylate_kin-like_dom"/>
</dbReference>
<gene>
    <name evidence="11" type="primary">tmk</name>
    <name evidence="13" type="ORF">ENN51_04525</name>
</gene>
<dbReference type="PROSITE" id="PS01331">
    <property type="entry name" value="THYMIDYLATE_KINASE"/>
    <property type="match status" value="1"/>
</dbReference>
<dbReference type="EMBL" id="DSBX01000172">
    <property type="protein sequence ID" value="HDQ99534.1"/>
    <property type="molecule type" value="Genomic_DNA"/>
</dbReference>
<evidence type="ECO:0000256" key="7">
    <source>
        <dbReference type="ARBA" id="ARBA00022777"/>
    </source>
</evidence>
<reference evidence="13" key="1">
    <citation type="journal article" date="2020" name="mSystems">
        <title>Genome- and Community-Level Interaction Insights into Carbon Utilization and Element Cycling Functions of Hydrothermarchaeota in Hydrothermal Sediment.</title>
        <authorList>
            <person name="Zhou Z."/>
            <person name="Liu Y."/>
            <person name="Xu W."/>
            <person name="Pan J."/>
            <person name="Luo Z.H."/>
            <person name="Li M."/>
        </authorList>
    </citation>
    <scope>NUCLEOTIDE SEQUENCE [LARGE SCALE GENOMIC DNA]</scope>
    <source>
        <strain evidence="13">SpSt-1182</strain>
    </source>
</reference>
<evidence type="ECO:0000256" key="9">
    <source>
        <dbReference type="ARBA" id="ARBA00048743"/>
    </source>
</evidence>
<evidence type="ECO:0000256" key="8">
    <source>
        <dbReference type="ARBA" id="ARBA00022840"/>
    </source>
</evidence>
<dbReference type="Pfam" id="PF02223">
    <property type="entry name" value="Thymidylate_kin"/>
    <property type="match status" value="1"/>
</dbReference>
<keyword evidence="8 11" id="KW-0067">ATP-binding</keyword>
<evidence type="ECO:0000256" key="1">
    <source>
        <dbReference type="ARBA" id="ARBA00009776"/>
    </source>
</evidence>
<dbReference type="GO" id="GO:0005524">
    <property type="term" value="F:ATP binding"/>
    <property type="evidence" value="ECO:0007669"/>
    <property type="project" value="UniProtKB-UniRule"/>
</dbReference>
<dbReference type="InterPro" id="IPR018094">
    <property type="entry name" value="Thymidylate_kinase"/>
</dbReference>
<dbReference type="PANTHER" id="PTHR10344:SF4">
    <property type="entry name" value="UMP-CMP KINASE 2, MITOCHONDRIAL"/>
    <property type="match status" value="1"/>
</dbReference>
<proteinExistence type="inferred from homology"/>
<dbReference type="GO" id="GO:0006233">
    <property type="term" value="P:dTDP biosynthetic process"/>
    <property type="evidence" value="ECO:0007669"/>
    <property type="project" value="InterPro"/>
</dbReference>
<keyword evidence="4 11" id="KW-0808">Transferase</keyword>
<dbReference type="InterPro" id="IPR018095">
    <property type="entry name" value="Thymidylate_kin_CS"/>
</dbReference>
<dbReference type="NCBIfam" id="TIGR00041">
    <property type="entry name" value="DTMP_kinase"/>
    <property type="match status" value="1"/>
</dbReference>
<dbReference type="GO" id="GO:0005829">
    <property type="term" value="C:cytosol"/>
    <property type="evidence" value="ECO:0007669"/>
    <property type="project" value="TreeGrafter"/>
</dbReference>
<dbReference type="CDD" id="cd01672">
    <property type="entry name" value="TMPK"/>
    <property type="match status" value="1"/>
</dbReference>
<organism evidence="13">
    <name type="scientific">candidate division WOR-3 bacterium</name>
    <dbReference type="NCBI Taxonomy" id="2052148"/>
    <lineage>
        <taxon>Bacteria</taxon>
        <taxon>Bacteria division WOR-3</taxon>
    </lineage>
</organism>
<feature type="binding site" evidence="11">
    <location>
        <begin position="6"/>
        <end position="13"/>
    </location>
    <ligand>
        <name>ATP</name>
        <dbReference type="ChEBI" id="CHEBI:30616"/>
    </ligand>
</feature>
<evidence type="ECO:0000259" key="12">
    <source>
        <dbReference type="Pfam" id="PF02223"/>
    </source>
</evidence>
<comment type="caution">
    <text evidence="13">The sequence shown here is derived from an EMBL/GenBank/DDBJ whole genome shotgun (WGS) entry which is preliminary data.</text>
</comment>
<evidence type="ECO:0000256" key="3">
    <source>
        <dbReference type="ARBA" id="ARBA00017144"/>
    </source>
</evidence>
<evidence type="ECO:0000256" key="11">
    <source>
        <dbReference type="HAMAP-Rule" id="MF_00165"/>
    </source>
</evidence>
<comment type="catalytic activity">
    <reaction evidence="9 11">
        <text>dTMP + ATP = dTDP + ADP</text>
        <dbReference type="Rhea" id="RHEA:13517"/>
        <dbReference type="ChEBI" id="CHEBI:30616"/>
        <dbReference type="ChEBI" id="CHEBI:58369"/>
        <dbReference type="ChEBI" id="CHEBI:63528"/>
        <dbReference type="ChEBI" id="CHEBI:456216"/>
        <dbReference type="EC" id="2.7.4.9"/>
    </reaction>
</comment>
<evidence type="ECO:0000256" key="4">
    <source>
        <dbReference type="ARBA" id="ARBA00022679"/>
    </source>
</evidence>